<keyword evidence="3 7" id="KW-0813">Transport</keyword>
<dbReference type="InterPro" id="IPR022357">
    <property type="entry name" value="MIP_CS"/>
</dbReference>
<dbReference type="SUPFAM" id="SSF81338">
    <property type="entry name" value="Aquaporin-like"/>
    <property type="match status" value="1"/>
</dbReference>
<feature type="transmembrane region" description="Helical" evidence="8">
    <location>
        <begin position="200"/>
        <end position="223"/>
    </location>
</feature>
<evidence type="ECO:0000256" key="4">
    <source>
        <dbReference type="ARBA" id="ARBA00022692"/>
    </source>
</evidence>
<dbReference type="RefSeq" id="WP_274187964.1">
    <property type="nucleotide sequence ID" value="NZ_BAABHN010000051.1"/>
</dbReference>
<dbReference type="InterPro" id="IPR000425">
    <property type="entry name" value="MIP"/>
</dbReference>
<sequence length="303" mass="31457">MSSTKRDVGVPRLLAGLGGECLAEFLGTFVLIAFGCGSVAVAVVGLPGSGRQADAFGPGNWLIIAFGWGFAVAFGVYISGGVSGAHLNPAVTLAFALRRGFAWAKVPAYWLAQLVGAFVAAALVYAVYRPAINAYDVANNVPTRTGSLDTFAVFATFPAKYFGGGLAGPLLDQIVGTALLVALIAALIDRRNQGPGSNLAPLLIGFLVVAIGLTYGTNAGYAINPARDLGPRLWTWIEGWGPLAFPGAGTYFDNYWWVPIVGPLIGGVAGILIYDGLIATSLAARARAEQRDVPEPEVGRTGD</sequence>
<comment type="similarity">
    <text evidence="2 7">Belongs to the MIP/aquaporin (TC 1.A.8) family.</text>
</comment>
<keyword evidence="10" id="KW-1185">Reference proteome</keyword>
<dbReference type="Gene3D" id="1.20.1080.10">
    <property type="entry name" value="Glycerol uptake facilitator protein"/>
    <property type="match status" value="1"/>
</dbReference>
<dbReference type="PANTHER" id="PTHR43829">
    <property type="entry name" value="AQUAPORIN OR AQUAGLYCEROPORIN RELATED"/>
    <property type="match status" value="1"/>
</dbReference>
<evidence type="ECO:0000256" key="6">
    <source>
        <dbReference type="ARBA" id="ARBA00023136"/>
    </source>
</evidence>
<name>A0ABV9RRN9_9PSEU</name>
<reference evidence="10" key="1">
    <citation type="journal article" date="2019" name="Int. J. Syst. Evol. Microbiol.">
        <title>The Global Catalogue of Microorganisms (GCM) 10K type strain sequencing project: providing services to taxonomists for standard genome sequencing and annotation.</title>
        <authorList>
            <consortium name="The Broad Institute Genomics Platform"/>
            <consortium name="The Broad Institute Genome Sequencing Center for Infectious Disease"/>
            <person name="Wu L."/>
            <person name="Ma J."/>
        </authorList>
    </citation>
    <scope>NUCLEOTIDE SEQUENCE [LARGE SCALE GENOMIC DNA]</scope>
    <source>
        <strain evidence="10">CCUG 50347</strain>
    </source>
</reference>
<keyword evidence="5 8" id="KW-1133">Transmembrane helix</keyword>
<keyword evidence="6 8" id="KW-0472">Membrane</keyword>
<evidence type="ECO:0000256" key="5">
    <source>
        <dbReference type="ARBA" id="ARBA00022989"/>
    </source>
</evidence>
<evidence type="ECO:0000256" key="2">
    <source>
        <dbReference type="ARBA" id="ARBA00006175"/>
    </source>
</evidence>
<dbReference type="InterPro" id="IPR050363">
    <property type="entry name" value="MIP/Aquaporin"/>
</dbReference>
<dbReference type="InterPro" id="IPR023271">
    <property type="entry name" value="Aquaporin-like"/>
</dbReference>
<evidence type="ECO:0000313" key="10">
    <source>
        <dbReference type="Proteomes" id="UP001595909"/>
    </source>
</evidence>
<evidence type="ECO:0000256" key="3">
    <source>
        <dbReference type="ARBA" id="ARBA00022448"/>
    </source>
</evidence>
<dbReference type="PANTHER" id="PTHR43829:SF9">
    <property type="entry name" value="AQUAPORIN-9"/>
    <property type="match status" value="1"/>
</dbReference>
<dbReference type="PROSITE" id="PS00221">
    <property type="entry name" value="MIP"/>
    <property type="match status" value="1"/>
</dbReference>
<dbReference type="Pfam" id="PF00230">
    <property type="entry name" value="MIP"/>
    <property type="match status" value="1"/>
</dbReference>
<dbReference type="PRINTS" id="PR00783">
    <property type="entry name" value="MINTRINSICP"/>
</dbReference>
<feature type="transmembrane region" description="Helical" evidence="8">
    <location>
        <begin position="61"/>
        <end position="87"/>
    </location>
</feature>
<keyword evidence="4 7" id="KW-0812">Transmembrane</keyword>
<comment type="caution">
    <text evidence="9">The sequence shown here is derived from an EMBL/GenBank/DDBJ whole genome shotgun (WGS) entry which is preliminary data.</text>
</comment>
<feature type="transmembrane region" description="Helical" evidence="8">
    <location>
        <begin position="108"/>
        <end position="128"/>
    </location>
</feature>
<evidence type="ECO:0000256" key="8">
    <source>
        <dbReference type="SAM" id="Phobius"/>
    </source>
</evidence>
<gene>
    <name evidence="9" type="ORF">ACFPEL_25640</name>
</gene>
<dbReference type="Proteomes" id="UP001595909">
    <property type="component" value="Unassembled WGS sequence"/>
</dbReference>
<evidence type="ECO:0000313" key="9">
    <source>
        <dbReference type="EMBL" id="MFC4835817.1"/>
    </source>
</evidence>
<feature type="transmembrane region" description="Helical" evidence="8">
    <location>
        <begin position="170"/>
        <end position="188"/>
    </location>
</feature>
<feature type="transmembrane region" description="Helical" evidence="8">
    <location>
        <begin position="21"/>
        <end position="46"/>
    </location>
</feature>
<comment type="subcellular location">
    <subcellularLocation>
        <location evidence="1">Membrane</location>
        <topology evidence="1">Multi-pass membrane protein</topology>
    </subcellularLocation>
</comment>
<dbReference type="NCBIfam" id="TIGR00861">
    <property type="entry name" value="MIP"/>
    <property type="match status" value="1"/>
</dbReference>
<dbReference type="CDD" id="cd00333">
    <property type="entry name" value="MIP"/>
    <property type="match status" value="1"/>
</dbReference>
<feature type="transmembrane region" description="Helical" evidence="8">
    <location>
        <begin position="255"/>
        <end position="277"/>
    </location>
</feature>
<dbReference type="EMBL" id="JBHSIM010000051">
    <property type="protein sequence ID" value="MFC4835817.1"/>
    <property type="molecule type" value="Genomic_DNA"/>
</dbReference>
<evidence type="ECO:0000256" key="7">
    <source>
        <dbReference type="RuleBase" id="RU000477"/>
    </source>
</evidence>
<accession>A0ABV9RRN9</accession>
<evidence type="ECO:0000256" key="1">
    <source>
        <dbReference type="ARBA" id="ARBA00004141"/>
    </source>
</evidence>
<protein>
    <submittedName>
        <fullName evidence="9">MIP/aquaporin family protein</fullName>
    </submittedName>
</protein>
<organism evidence="9 10">
    <name type="scientific">Actinomycetospora chibensis</name>
    <dbReference type="NCBI Taxonomy" id="663606"/>
    <lineage>
        <taxon>Bacteria</taxon>
        <taxon>Bacillati</taxon>
        <taxon>Actinomycetota</taxon>
        <taxon>Actinomycetes</taxon>
        <taxon>Pseudonocardiales</taxon>
        <taxon>Pseudonocardiaceae</taxon>
        <taxon>Actinomycetospora</taxon>
    </lineage>
</organism>
<proteinExistence type="inferred from homology"/>